<evidence type="ECO:0000313" key="3">
    <source>
        <dbReference type="Proteomes" id="UP000585836"/>
    </source>
</evidence>
<proteinExistence type="predicted"/>
<keyword evidence="3" id="KW-1185">Reference proteome</keyword>
<protein>
    <submittedName>
        <fullName evidence="2">Uncharacterized protein</fullName>
    </submittedName>
</protein>
<name>A0A7W9URS3_9ACTN</name>
<accession>A0A7W9URS3</accession>
<organism evidence="2 3">
    <name type="scientific">Streptomyces echinatus</name>
    <dbReference type="NCBI Taxonomy" id="67293"/>
    <lineage>
        <taxon>Bacteria</taxon>
        <taxon>Bacillati</taxon>
        <taxon>Actinomycetota</taxon>
        <taxon>Actinomycetes</taxon>
        <taxon>Kitasatosporales</taxon>
        <taxon>Streptomycetaceae</taxon>
        <taxon>Streptomyces</taxon>
    </lineage>
</organism>
<sequence>MATDDGARITPWTTNNRKQHNTERLRTSRE</sequence>
<reference evidence="2 3" key="1">
    <citation type="submission" date="2020-08" db="EMBL/GenBank/DDBJ databases">
        <title>Genomic Encyclopedia of Type Strains, Phase III (KMG-III): the genomes of soil and plant-associated and newly described type strains.</title>
        <authorList>
            <person name="Whitman W."/>
        </authorList>
    </citation>
    <scope>NUCLEOTIDE SEQUENCE [LARGE SCALE GENOMIC DNA]</scope>
    <source>
        <strain evidence="2 3">CECT 3313</strain>
    </source>
</reference>
<gene>
    <name evidence="2" type="ORF">FHS34_003760</name>
</gene>
<feature type="region of interest" description="Disordered" evidence="1">
    <location>
        <begin position="1"/>
        <end position="30"/>
    </location>
</feature>
<evidence type="ECO:0000256" key="1">
    <source>
        <dbReference type="SAM" id="MobiDB-lite"/>
    </source>
</evidence>
<dbReference type="EMBL" id="JACHJK010000006">
    <property type="protein sequence ID" value="MBB5928291.1"/>
    <property type="molecule type" value="Genomic_DNA"/>
</dbReference>
<dbReference type="AlphaFoldDB" id="A0A7W9URS3"/>
<evidence type="ECO:0000313" key="2">
    <source>
        <dbReference type="EMBL" id="MBB5928291.1"/>
    </source>
</evidence>
<dbReference type="Proteomes" id="UP000585836">
    <property type="component" value="Unassembled WGS sequence"/>
</dbReference>
<feature type="compositionally biased region" description="Basic and acidic residues" evidence="1">
    <location>
        <begin position="20"/>
        <end position="30"/>
    </location>
</feature>
<comment type="caution">
    <text evidence="2">The sequence shown here is derived from an EMBL/GenBank/DDBJ whole genome shotgun (WGS) entry which is preliminary data.</text>
</comment>